<dbReference type="Pfam" id="PF13768">
    <property type="entry name" value="VWA_3"/>
    <property type="match status" value="1"/>
</dbReference>
<feature type="domain" description="VIT" evidence="2">
    <location>
        <begin position="4"/>
        <end position="135"/>
    </location>
</feature>
<evidence type="ECO:0000313" key="3">
    <source>
        <dbReference type="EMBL" id="KAJ5157109.1"/>
    </source>
</evidence>
<evidence type="ECO:0000313" key="4">
    <source>
        <dbReference type="Proteomes" id="UP001149163"/>
    </source>
</evidence>
<reference evidence="3" key="1">
    <citation type="submission" date="2022-11" db="EMBL/GenBank/DDBJ databases">
        <authorList>
            <person name="Petersen C."/>
        </authorList>
    </citation>
    <scope>NUCLEOTIDE SEQUENCE</scope>
    <source>
        <strain evidence="3">IBT 26290</strain>
    </source>
</reference>
<evidence type="ECO:0000259" key="1">
    <source>
        <dbReference type="PROSITE" id="PS50234"/>
    </source>
</evidence>
<dbReference type="Proteomes" id="UP001149163">
    <property type="component" value="Unassembled WGS sequence"/>
</dbReference>
<dbReference type="SUPFAM" id="SSF53300">
    <property type="entry name" value="vWA-like"/>
    <property type="match status" value="1"/>
</dbReference>
<name>A0A9W9LI53_9EURO</name>
<dbReference type="AlphaFoldDB" id="A0A9W9LI53"/>
<dbReference type="InterPro" id="IPR002035">
    <property type="entry name" value="VWF_A"/>
</dbReference>
<evidence type="ECO:0008006" key="5">
    <source>
        <dbReference type="Google" id="ProtNLM"/>
    </source>
</evidence>
<dbReference type="PANTHER" id="PTHR45737:SF6">
    <property type="entry name" value="VON WILLEBRAND FACTOR A DOMAIN-CONTAINING PROTEIN 5A"/>
    <property type="match status" value="1"/>
</dbReference>
<organism evidence="3 4">
    <name type="scientific">Penicillium canariense</name>
    <dbReference type="NCBI Taxonomy" id="189055"/>
    <lineage>
        <taxon>Eukaryota</taxon>
        <taxon>Fungi</taxon>
        <taxon>Dikarya</taxon>
        <taxon>Ascomycota</taxon>
        <taxon>Pezizomycotina</taxon>
        <taxon>Eurotiomycetes</taxon>
        <taxon>Eurotiomycetidae</taxon>
        <taxon>Eurotiales</taxon>
        <taxon>Aspergillaceae</taxon>
        <taxon>Penicillium</taxon>
    </lineage>
</organism>
<dbReference type="PROSITE" id="PS50234">
    <property type="entry name" value="VWFA"/>
    <property type="match status" value="1"/>
</dbReference>
<dbReference type="GeneID" id="81429509"/>
<dbReference type="PANTHER" id="PTHR45737">
    <property type="entry name" value="VON WILLEBRAND FACTOR A DOMAIN-CONTAINING PROTEIN 5A"/>
    <property type="match status" value="1"/>
</dbReference>
<feature type="domain" description="VWFA" evidence="1">
    <location>
        <begin position="292"/>
        <end position="468"/>
    </location>
</feature>
<evidence type="ECO:0000259" key="2">
    <source>
        <dbReference type="PROSITE" id="PS51468"/>
    </source>
</evidence>
<dbReference type="InterPro" id="IPR036465">
    <property type="entry name" value="vWFA_dom_sf"/>
</dbReference>
<keyword evidence="4" id="KW-1185">Reference proteome</keyword>
<dbReference type="PROSITE" id="PS51468">
    <property type="entry name" value="VIT"/>
    <property type="match status" value="1"/>
</dbReference>
<dbReference type="SMART" id="SM00609">
    <property type="entry name" value="VIT"/>
    <property type="match status" value="1"/>
</dbReference>
<protein>
    <recommendedName>
        <fullName evidence="5">von Willebrand domain-containing protein</fullName>
    </recommendedName>
</protein>
<reference evidence="3" key="2">
    <citation type="journal article" date="2023" name="IMA Fungus">
        <title>Comparative genomic study of the Penicillium genus elucidates a diverse pangenome and 15 lateral gene transfer events.</title>
        <authorList>
            <person name="Petersen C."/>
            <person name="Sorensen T."/>
            <person name="Nielsen M.R."/>
            <person name="Sondergaard T.E."/>
            <person name="Sorensen J.L."/>
            <person name="Fitzpatrick D.A."/>
            <person name="Frisvad J.C."/>
            <person name="Nielsen K.L."/>
        </authorList>
    </citation>
    <scope>NUCLEOTIDE SEQUENCE</scope>
    <source>
        <strain evidence="3">IBT 26290</strain>
    </source>
</reference>
<dbReference type="InterPro" id="IPR013694">
    <property type="entry name" value="VIT"/>
</dbReference>
<dbReference type="Gene3D" id="3.40.50.410">
    <property type="entry name" value="von Willebrand factor, type A domain"/>
    <property type="match status" value="1"/>
</dbReference>
<sequence length="973" mass="107426">MPDYCGCCFWSANAWQYLPQVSLQAHATILSSAARTTLTQTFVNPSKALVQEVSYTFPLYDGVSVVGFECRVGSRLLHSKVKTKEQANADYQDAVANQQTAAIMDHSSSENDVFVIRLGNVPAKETITVKITFIGELKQDAQNDGIRYTLPNSIAPRYGNLVSQAHDSFFSSGGGLPANLQGISITVDVLMEKTSIIREIQSPSHPIKFSLGRISSTSIDSSSSFEPSRASATLQLAKENHVLLERDFVLIVKADGLDNPCALLEIHPTIAGQRALMATLVPKFNLPPAQPEVVFVIDRSGSMRDKIPTLKAALQIFLKSLPVGICFNICSFGSHHSFLWPTSRVYDASSLNDALSFVSTVDSNMGGTEMQRAVVATVTNRLRNRDLEVLILTDGQIFSQDDLFSFVRTSAADNTARFFSLAIGDAASHSLVEGIARSGNGFSQSVLEYEDLDRKVVRMLKGALTPHIYDYKLEVQYDGKADDDFEVLETDETMAGSETEVEEAPETPKAAATQQHISLFDANFQESDAELQSCQQANDQGLPSISPPRTLQAPYQIRSLYPFIRTSVYLLLDPRSSDRAPRSLTLRASSKWGSLELQIPIGDSVRGETIHQLASRKAMIELEEKHGWLEDACDDNGNSFKQLHVHTQQRIVARDLGKRCHNGALRDTEAQGDRSRNSATLLPRAIRGSRQASHTWAEPKLRTDAHDEVVLQFCSTECVRLQRWSMYATKYATSWGIRIWSCSAKRTSRFPRDFVVWRIECEGKAVYGLHTKSARINGPFPGSLCPSPTLNNIWWRTFIRGAVWFVRSTSHRELLFGSTGHGSTPLFGGAARGPAPARLSAETSPFARQEHDKGGFTSTTTQPSKVHALVALQTFQGNWEWNQALFDVLGLNMAEIQAKILHLVQVDTLHIEAVKSVATLLAMGFLVNKNSDSQSVWELVYGKAETWISNTLPGLGFLGHSIETMKTDIMALV</sequence>
<dbReference type="Pfam" id="PF08487">
    <property type="entry name" value="VIT"/>
    <property type="match status" value="1"/>
</dbReference>
<dbReference type="SMART" id="SM00327">
    <property type="entry name" value="VWA"/>
    <property type="match status" value="1"/>
</dbReference>
<dbReference type="EMBL" id="JAPQKN010000006">
    <property type="protein sequence ID" value="KAJ5157109.1"/>
    <property type="molecule type" value="Genomic_DNA"/>
</dbReference>
<dbReference type="OrthoDB" id="1729737at2759"/>
<gene>
    <name evidence="3" type="ORF">N7482_008209</name>
</gene>
<comment type="caution">
    <text evidence="3">The sequence shown here is derived from an EMBL/GenBank/DDBJ whole genome shotgun (WGS) entry which is preliminary data.</text>
</comment>
<accession>A0A9W9LI53</accession>
<dbReference type="RefSeq" id="XP_056540098.1">
    <property type="nucleotide sequence ID" value="XM_056690333.1"/>
</dbReference>
<proteinExistence type="predicted"/>